<evidence type="ECO:0000313" key="2">
    <source>
        <dbReference type="Proteomes" id="UP000219356"/>
    </source>
</evidence>
<proteinExistence type="predicted"/>
<dbReference type="EMBL" id="OBEK01000004">
    <property type="protein sequence ID" value="SNZ16029.1"/>
    <property type="molecule type" value="Genomic_DNA"/>
</dbReference>
<dbReference type="RefSeq" id="WP_097043060.1">
    <property type="nucleotide sequence ID" value="NZ_OBEK01000004.1"/>
</dbReference>
<dbReference type="Proteomes" id="UP000219356">
    <property type="component" value="Unassembled WGS sequence"/>
</dbReference>
<keyword evidence="2" id="KW-1185">Reference proteome</keyword>
<gene>
    <name evidence="1" type="ORF">SAMN05421503_2835</name>
</gene>
<reference evidence="2" key="1">
    <citation type="submission" date="2017-09" db="EMBL/GenBank/DDBJ databases">
        <authorList>
            <person name="Varghese N."/>
            <person name="Submissions S."/>
        </authorList>
    </citation>
    <scope>NUCLEOTIDE SEQUENCE [LARGE SCALE GENOMIC DNA]</scope>
    <source>
        <strain evidence="2">CGMCC 1.8913</strain>
    </source>
</reference>
<evidence type="ECO:0000313" key="1">
    <source>
        <dbReference type="EMBL" id="SNZ16029.1"/>
    </source>
</evidence>
<protein>
    <recommendedName>
        <fullName evidence="3">Bacteriocin aureocin A53</fullName>
    </recommendedName>
</protein>
<dbReference type="AlphaFoldDB" id="A0A285P2Q3"/>
<dbReference type="NCBIfam" id="NF033881">
    <property type="entry name" value="aureocin_A53"/>
    <property type="match status" value="1"/>
</dbReference>
<evidence type="ECO:0008006" key="3">
    <source>
        <dbReference type="Google" id="ProtNLM"/>
    </source>
</evidence>
<dbReference type="OrthoDB" id="3838014at2"/>
<organism evidence="1 2">
    <name type="scientific">Terribacillus aidingensis</name>
    <dbReference type="NCBI Taxonomy" id="586416"/>
    <lineage>
        <taxon>Bacteria</taxon>
        <taxon>Bacillati</taxon>
        <taxon>Bacillota</taxon>
        <taxon>Bacilli</taxon>
        <taxon>Bacillales</taxon>
        <taxon>Bacillaceae</taxon>
        <taxon>Terribacillus</taxon>
    </lineage>
</organism>
<name>A0A285P2Q3_9BACI</name>
<accession>A0A285P2Q3</accession>
<sequence length="48" mass="5341">MAAAWALIARLSGAAYSWASRNIGTVWNWIKNGATFEWISDKIDSIIN</sequence>